<evidence type="ECO:0000256" key="2">
    <source>
        <dbReference type="SAM" id="SignalP"/>
    </source>
</evidence>
<dbReference type="Proteomes" id="UP001234343">
    <property type="component" value="Unassembled WGS sequence"/>
</dbReference>
<evidence type="ECO:0000256" key="1">
    <source>
        <dbReference type="ARBA" id="ARBA00022801"/>
    </source>
</evidence>
<protein>
    <submittedName>
        <fullName evidence="4">Prolyl oligopeptidase family serine peptidase</fullName>
    </submittedName>
</protein>
<dbReference type="InterPro" id="IPR001375">
    <property type="entry name" value="Peptidase_S9_cat"/>
</dbReference>
<dbReference type="SUPFAM" id="SSF82171">
    <property type="entry name" value="DPP6 N-terminal domain-like"/>
    <property type="match status" value="1"/>
</dbReference>
<organism evidence="4 5">
    <name type="scientific">Alteromonas arenosi</name>
    <dbReference type="NCBI Taxonomy" id="3055817"/>
    <lineage>
        <taxon>Bacteria</taxon>
        <taxon>Pseudomonadati</taxon>
        <taxon>Pseudomonadota</taxon>
        <taxon>Gammaproteobacteria</taxon>
        <taxon>Alteromonadales</taxon>
        <taxon>Alteromonadaceae</taxon>
        <taxon>Alteromonas/Salinimonas group</taxon>
        <taxon>Alteromonas</taxon>
    </lineage>
</organism>
<keyword evidence="2" id="KW-0732">Signal</keyword>
<dbReference type="Pfam" id="PF00326">
    <property type="entry name" value="Peptidase_S9"/>
    <property type="match status" value="1"/>
</dbReference>
<dbReference type="InterPro" id="IPR002470">
    <property type="entry name" value="Peptidase_S9A"/>
</dbReference>
<evidence type="ECO:0000313" key="4">
    <source>
        <dbReference type="EMBL" id="MDM7860303.1"/>
    </source>
</evidence>
<dbReference type="RefSeq" id="WP_289364608.1">
    <property type="nucleotide sequence ID" value="NZ_JAUCBP010000007.1"/>
</dbReference>
<dbReference type="PRINTS" id="PR00862">
    <property type="entry name" value="PROLIGOPTASE"/>
</dbReference>
<proteinExistence type="predicted"/>
<evidence type="ECO:0000313" key="5">
    <source>
        <dbReference type="Proteomes" id="UP001234343"/>
    </source>
</evidence>
<dbReference type="SUPFAM" id="SSF53474">
    <property type="entry name" value="alpha/beta-Hydrolases"/>
    <property type="match status" value="1"/>
</dbReference>
<dbReference type="EMBL" id="JAUCBP010000007">
    <property type="protein sequence ID" value="MDM7860303.1"/>
    <property type="molecule type" value="Genomic_DNA"/>
</dbReference>
<gene>
    <name evidence="4" type="ORF">QTP81_06820</name>
</gene>
<reference evidence="4 5" key="1">
    <citation type="submission" date="2023-06" db="EMBL/GenBank/DDBJ databases">
        <title>Alteromonas sp. ASW11-36 isolated from intertidal sand.</title>
        <authorList>
            <person name="Li Y."/>
        </authorList>
    </citation>
    <scope>NUCLEOTIDE SEQUENCE [LARGE SCALE GENOMIC DNA]</scope>
    <source>
        <strain evidence="4 5">ASW11-36</strain>
    </source>
</reference>
<feature type="chain" id="PRO_5045329552" evidence="2">
    <location>
        <begin position="21"/>
        <end position="650"/>
    </location>
</feature>
<sequence length="650" mass="74190">MKWYLLFSVVFSSITFTLQAQQEKLPVEDFFRRPVVGQAILSPSGDMLVYEKVGSVYVGSQTVPYTDVYGVNNRFYIQHLEWLSEDVLAIQTRNKSSGKIGTMILELAYDESGVTEVRRDFIDVQGYIVDRLPNQPNAILFAQYRWNDDKVFSDVHKYPLFADKPYRFQKRSKFNANSGKIIEWVTDQGSRLRAGISYEDNKPILWSRQRESSRKMKSIWTGDEDTYFNIYGVDENNTKLWVITDYQRDKRAAVVFDLASASVTEVIYEHPERDVRSIVMAGDGQAPIAVTYLEQGRLNRYFIDPEAQRVYEVIAAQEETLNHTVFDSSADASSMIIARYGDNNPGQLLYCSKYGQACNAFESLFPWLDDVTLSNKVVFETAINDQYSIEAFLSYPAHIDLNDANSVPLIIMPHGGPIGVYDTQYLTGDVEWLVHNGYAVLRVNYRGSGGYGRDFEQQGMQQWGRAIEDDINAAVQNAFSSYAALDQDRVCLFGGSYGGYSAVMGVLREPDTYKCAVSFAGVMDLPLLFNTSSVQNNELLTEKLKEIIGDPSVQMEELKSYSPVYNAQNIQTPIMLIHGTKDRIVDVEHTWRMSHMLSMYGIEHRREIMRNSGHSFTSTDEVKQMYEWVMPFFHKHLKKPAVHRTSETAE</sequence>
<keyword evidence="1" id="KW-0378">Hydrolase</keyword>
<evidence type="ECO:0000259" key="3">
    <source>
        <dbReference type="Pfam" id="PF00326"/>
    </source>
</evidence>
<keyword evidence="5" id="KW-1185">Reference proteome</keyword>
<name>A0ABT7SVT9_9ALTE</name>
<dbReference type="InterPro" id="IPR029058">
    <property type="entry name" value="AB_hydrolase_fold"/>
</dbReference>
<dbReference type="Gene3D" id="2.130.10.120">
    <property type="entry name" value="Prolyl oligopeptidase, N-terminal domain"/>
    <property type="match status" value="1"/>
</dbReference>
<dbReference type="Gene3D" id="3.40.50.1820">
    <property type="entry name" value="alpha/beta hydrolase"/>
    <property type="match status" value="1"/>
</dbReference>
<comment type="caution">
    <text evidence="4">The sequence shown here is derived from an EMBL/GenBank/DDBJ whole genome shotgun (WGS) entry which is preliminary data.</text>
</comment>
<dbReference type="PANTHER" id="PTHR42776:SF27">
    <property type="entry name" value="DIPEPTIDYL PEPTIDASE FAMILY MEMBER 6"/>
    <property type="match status" value="1"/>
</dbReference>
<accession>A0ABT7SVT9</accession>
<dbReference type="PANTHER" id="PTHR42776">
    <property type="entry name" value="SERINE PEPTIDASE S9 FAMILY MEMBER"/>
    <property type="match status" value="1"/>
</dbReference>
<feature type="signal peptide" evidence="2">
    <location>
        <begin position="1"/>
        <end position="20"/>
    </location>
</feature>
<feature type="domain" description="Peptidase S9 prolyl oligopeptidase catalytic" evidence="3">
    <location>
        <begin position="429"/>
        <end position="639"/>
    </location>
</feature>